<sequence length="127" mass="14056">MACTSCSVWTDASAAAGQYRHMVAWNLRLPRAVGQPVKTTKAEVVDAAAACTLSRHCDVSSTPGISKRPYRRKRYRSEKTTTTTTTWVGAKAKSNILSSERTCPEVNMYNNDFSLFTGPQTNVENKY</sequence>
<name>A0AAE0YPM1_9GAST</name>
<evidence type="ECO:0000313" key="2">
    <source>
        <dbReference type="Proteomes" id="UP001283361"/>
    </source>
</evidence>
<reference evidence="1" key="1">
    <citation type="journal article" date="2023" name="G3 (Bethesda)">
        <title>A reference genome for the long-term kleptoplast-retaining sea slug Elysia crispata morphotype clarki.</title>
        <authorList>
            <person name="Eastman K.E."/>
            <person name="Pendleton A.L."/>
            <person name="Shaikh M.A."/>
            <person name="Suttiyut T."/>
            <person name="Ogas R."/>
            <person name="Tomko P."/>
            <person name="Gavelis G."/>
            <person name="Widhalm J.R."/>
            <person name="Wisecaver J.H."/>
        </authorList>
    </citation>
    <scope>NUCLEOTIDE SEQUENCE</scope>
    <source>
        <strain evidence="1">ECLA1</strain>
    </source>
</reference>
<gene>
    <name evidence="1" type="ORF">RRG08_034916</name>
</gene>
<dbReference type="EMBL" id="JAWDGP010005692">
    <property type="protein sequence ID" value="KAK3753741.1"/>
    <property type="molecule type" value="Genomic_DNA"/>
</dbReference>
<organism evidence="1 2">
    <name type="scientific">Elysia crispata</name>
    <name type="common">lettuce slug</name>
    <dbReference type="NCBI Taxonomy" id="231223"/>
    <lineage>
        <taxon>Eukaryota</taxon>
        <taxon>Metazoa</taxon>
        <taxon>Spiralia</taxon>
        <taxon>Lophotrochozoa</taxon>
        <taxon>Mollusca</taxon>
        <taxon>Gastropoda</taxon>
        <taxon>Heterobranchia</taxon>
        <taxon>Euthyneura</taxon>
        <taxon>Panpulmonata</taxon>
        <taxon>Sacoglossa</taxon>
        <taxon>Placobranchoidea</taxon>
        <taxon>Plakobranchidae</taxon>
        <taxon>Elysia</taxon>
    </lineage>
</organism>
<evidence type="ECO:0000313" key="1">
    <source>
        <dbReference type="EMBL" id="KAK3753741.1"/>
    </source>
</evidence>
<keyword evidence="2" id="KW-1185">Reference proteome</keyword>
<comment type="caution">
    <text evidence="1">The sequence shown here is derived from an EMBL/GenBank/DDBJ whole genome shotgun (WGS) entry which is preliminary data.</text>
</comment>
<accession>A0AAE0YPM1</accession>
<protein>
    <submittedName>
        <fullName evidence="1">Uncharacterized protein</fullName>
    </submittedName>
</protein>
<proteinExistence type="predicted"/>
<dbReference type="AlphaFoldDB" id="A0AAE0YPM1"/>
<dbReference type="Proteomes" id="UP001283361">
    <property type="component" value="Unassembled WGS sequence"/>
</dbReference>